<dbReference type="PRINTS" id="PR00405">
    <property type="entry name" value="REVINTRACTNG"/>
</dbReference>
<keyword evidence="1" id="KW-0863">Zinc-finger</keyword>
<evidence type="ECO:0000313" key="5">
    <source>
        <dbReference type="Proteomes" id="UP001054902"/>
    </source>
</evidence>
<dbReference type="Gene3D" id="1.10.220.150">
    <property type="entry name" value="Arf GTPase activating protein"/>
    <property type="match status" value="1"/>
</dbReference>
<feature type="region of interest" description="Disordered" evidence="2">
    <location>
        <begin position="276"/>
        <end position="301"/>
    </location>
</feature>
<feature type="region of interest" description="Disordered" evidence="2">
    <location>
        <begin position="466"/>
        <end position="489"/>
    </location>
</feature>
<evidence type="ECO:0000313" key="4">
    <source>
        <dbReference type="EMBL" id="GFH58197.1"/>
    </source>
</evidence>
<dbReference type="InterPro" id="IPR001164">
    <property type="entry name" value="ArfGAP_dom"/>
</dbReference>
<keyword evidence="1" id="KW-0862">Zinc</keyword>
<dbReference type="PROSITE" id="PS50115">
    <property type="entry name" value="ARFGAP"/>
    <property type="match status" value="1"/>
</dbReference>
<accession>A0AAD3D5B1</accession>
<gene>
    <name evidence="4" type="ORF">CTEN210_14673</name>
</gene>
<dbReference type="AlphaFoldDB" id="A0AAD3D5B1"/>
<feature type="region of interest" description="Disordered" evidence="2">
    <location>
        <begin position="322"/>
        <end position="341"/>
    </location>
</feature>
<dbReference type="PANTHER" id="PTHR46220:SF1">
    <property type="entry name" value="ADP-RIBOSYLATION FACTOR GTPASE-ACTIVATING PROTEIN AGD12"/>
    <property type="match status" value="1"/>
</dbReference>
<dbReference type="PANTHER" id="PTHR46220">
    <property type="entry name" value="ADP-RIBOSYLATION FACTOR GTPASE-ACTIVATING PROTEIN AGD12"/>
    <property type="match status" value="1"/>
</dbReference>
<evidence type="ECO:0000256" key="1">
    <source>
        <dbReference type="PROSITE-ProRule" id="PRU00288"/>
    </source>
</evidence>
<organism evidence="4 5">
    <name type="scientific">Chaetoceros tenuissimus</name>
    <dbReference type="NCBI Taxonomy" id="426638"/>
    <lineage>
        <taxon>Eukaryota</taxon>
        <taxon>Sar</taxon>
        <taxon>Stramenopiles</taxon>
        <taxon>Ochrophyta</taxon>
        <taxon>Bacillariophyta</taxon>
        <taxon>Coscinodiscophyceae</taxon>
        <taxon>Chaetocerotophycidae</taxon>
        <taxon>Chaetocerotales</taxon>
        <taxon>Chaetocerotaceae</taxon>
        <taxon>Chaetoceros</taxon>
    </lineage>
</organism>
<feature type="region of interest" description="Disordered" evidence="2">
    <location>
        <begin position="1"/>
        <end position="21"/>
    </location>
</feature>
<dbReference type="CDD" id="cd08204">
    <property type="entry name" value="ArfGap"/>
    <property type="match status" value="1"/>
</dbReference>
<dbReference type="GO" id="GO:0005096">
    <property type="term" value="F:GTPase activator activity"/>
    <property type="evidence" value="ECO:0007669"/>
    <property type="project" value="InterPro"/>
</dbReference>
<dbReference type="Proteomes" id="UP001054902">
    <property type="component" value="Unassembled WGS sequence"/>
</dbReference>
<dbReference type="InterPro" id="IPR038508">
    <property type="entry name" value="ArfGAP_dom_sf"/>
</dbReference>
<protein>
    <recommendedName>
        <fullName evidence="3">Arf-GAP domain-containing protein</fullName>
    </recommendedName>
</protein>
<dbReference type="SMART" id="SM00105">
    <property type="entry name" value="ArfGap"/>
    <property type="match status" value="1"/>
</dbReference>
<dbReference type="InterPro" id="IPR037278">
    <property type="entry name" value="ARFGAP/RecO"/>
</dbReference>
<dbReference type="EMBL" id="BLLK01000061">
    <property type="protein sequence ID" value="GFH58197.1"/>
    <property type="molecule type" value="Genomic_DNA"/>
</dbReference>
<name>A0AAD3D5B1_9STRA</name>
<keyword evidence="1" id="KW-0479">Metal-binding</keyword>
<feature type="compositionally biased region" description="Basic and acidic residues" evidence="2">
    <location>
        <begin position="276"/>
        <end position="290"/>
    </location>
</feature>
<dbReference type="GO" id="GO:0008270">
    <property type="term" value="F:zinc ion binding"/>
    <property type="evidence" value="ECO:0007669"/>
    <property type="project" value="UniProtKB-KW"/>
</dbReference>
<sequence>MELNRPRVQTSHDDNGFATTSIEVTPRASVEETQAKLKKRVKKQLKKSDNQLCVDCSKAEPKWATILTVPTAHGESHNPYTETFLVGGLCCLECSGAHRRMGTHIAFVRSVQLDTLKQSEVEALECGGNDTVNSIFEDNIMSTIKKLTPESSQKEREEYIRNKYEKKRYLNIKGLAQFRQAQIRRMKNDEVCSPLSMCSTPSMTSPANATPQLQIFTSSPRTLALIEKYMNPKPKKKGISRMKFSFKKLSRRRHMKGDIRNVRGIASLNPNVVDVETRSECGPSPKHDIDDGNESVTSVRSSNSALIRRKFLRGRKVSTPTIHDLAHGDTNINSVSSRESHATPRRKKFFFGKSSTPKYDEGTGMNEKDALLVEKKHIYNPSPASSTGTDSSLKSRMSRLTPKRKFKNKLNSNKGKSGKIFFADDRNLDVVNESETKMDKEDEEMKALKVWSKKIDRAMAKIFSKKRNKTVKHSNSDERTLLQELSNDS</sequence>
<dbReference type="SUPFAM" id="SSF57863">
    <property type="entry name" value="ArfGap/RecO-like zinc finger"/>
    <property type="match status" value="1"/>
</dbReference>
<evidence type="ECO:0000259" key="3">
    <source>
        <dbReference type="PROSITE" id="PS50115"/>
    </source>
</evidence>
<feature type="domain" description="Arf-GAP" evidence="3">
    <location>
        <begin position="39"/>
        <end position="177"/>
    </location>
</feature>
<keyword evidence="5" id="KW-1185">Reference proteome</keyword>
<dbReference type="Pfam" id="PF01412">
    <property type="entry name" value="ArfGap"/>
    <property type="match status" value="1"/>
</dbReference>
<reference evidence="4 5" key="1">
    <citation type="journal article" date="2021" name="Sci. Rep.">
        <title>The genome of the diatom Chaetoceros tenuissimus carries an ancient integrated fragment of an extant virus.</title>
        <authorList>
            <person name="Hongo Y."/>
            <person name="Kimura K."/>
            <person name="Takaki Y."/>
            <person name="Yoshida Y."/>
            <person name="Baba S."/>
            <person name="Kobayashi G."/>
            <person name="Nagasaki K."/>
            <person name="Hano T."/>
            <person name="Tomaru Y."/>
        </authorList>
    </citation>
    <scope>NUCLEOTIDE SEQUENCE [LARGE SCALE GENOMIC DNA]</scope>
    <source>
        <strain evidence="4 5">NIES-3715</strain>
    </source>
</reference>
<comment type="caution">
    <text evidence="4">The sequence shown here is derived from an EMBL/GenBank/DDBJ whole genome shotgun (WGS) entry which is preliminary data.</text>
</comment>
<proteinExistence type="predicted"/>
<dbReference type="InterPro" id="IPR044518">
    <property type="entry name" value="ARF_GAP_AGD11/12/13"/>
</dbReference>
<dbReference type="GO" id="GO:0005543">
    <property type="term" value="F:phospholipid binding"/>
    <property type="evidence" value="ECO:0007669"/>
    <property type="project" value="InterPro"/>
</dbReference>
<evidence type="ECO:0000256" key="2">
    <source>
        <dbReference type="SAM" id="MobiDB-lite"/>
    </source>
</evidence>